<name>A0A550CQN4_9AGAR</name>
<evidence type="ECO:0000256" key="1">
    <source>
        <dbReference type="ARBA" id="ARBA00004141"/>
    </source>
</evidence>
<protein>
    <submittedName>
        <fullName evidence="6">RTA1 like protein-domain-containing protein</fullName>
    </submittedName>
</protein>
<proteinExistence type="predicted"/>
<keyword evidence="2 5" id="KW-0812">Transmembrane</keyword>
<evidence type="ECO:0000256" key="4">
    <source>
        <dbReference type="ARBA" id="ARBA00023136"/>
    </source>
</evidence>
<dbReference type="EMBL" id="VDMD01000003">
    <property type="protein sequence ID" value="TRM67111.1"/>
    <property type="molecule type" value="Genomic_DNA"/>
</dbReference>
<dbReference type="Proteomes" id="UP000320762">
    <property type="component" value="Unassembled WGS sequence"/>
</dbReference>
<dbReference type="AlphaFoldDB" id="A0A550CQN4"/>
<comment type="subcellular location">
    <subcellularLocation>
        <location evidence="1">Membrane</location>
        <topology evidence="1">Multi-pass membrane protein</topology>
    </subcellularLocation>
</comment>
<dbReference type="Pfam" id="PF04479">
    <property type="entry name" value="RTA1"/>
    <property type="match status" value="1"/>
</dbReference>
<evidence type="ECO:0000313" key="7">
    <source>
        <dbReference type="Proteomes" id="UP000320762"/>
    </source>
</evidence>
<evidence type="ECO:0000256" key="2">
    <source>
        <dbReference type="ARBA" id="ARBA00022692"/>
    </source>
</evidence>
<keyword evidence="4 5" id="KW-0472">Membrane</keyword>
<comment type="caution">
    <text evidence="6">The sequence shown here is derived from an EMBL/GenBank/DDBJ whole genome shotgun (WGS) entry which is preliminary data.</text>
</comment>
<keyword evidence="7" id="KW-1185">Reference proteome</keyword>
<sequence>MCSYKRAGARGIWAAAVSSDIVKRDYTPPPGMTLVQAALLYIPNTKLSAICGAVYVAAGLCHMWHIWRRRDWWALCLPLGTICYAVGFFVRIGMVNGHQDDKGWLIAQAIFIACAPAAFLAFNYLVYGRLVVRCIGASHSYIRPTLVAKLFVASDVVTILVQAAGSAMTATVDKAKTGAHIFLTGLVLQALSYTLFVMLLVSTLVRARKHSTGKEVWWPAAWLVCASSVPVMIRCIFRCIQVGIGRKNELSTNELYFYVLDALMLWLAIAIYIPFWPEKWIVAHTEGSKEQYKMMQIP</sequence>
<evidence type="ECO:0000256" key="3">
    <source>
        <dbReference type="ARBA" id="ARBA00022989"/>
    </source>
</evidence>
<feature type="transmembrane region" description="Helical" evidence="5">
    <location>
        <begin position="181"/>
        <end position="204"/>
    </location>
</feature>
<organism evidence="6 7">
    <name type="scientific">Schizophyllum amplum</name>
    <dbReference type="NCBI Taxonomy" id="97359"/>
    <lineage>
        <taxon>Eukaryota</taxon>
        <taxon>Fungi</taxon>
        <taxon>Dikarya</taxon>
        <taxon>Basidiomycota</taxon>
        <taxon>Agaricomycotina</taxon>
        <taxon>Agaricomycetes</taxon>
        <taxon>Agaricomycetidae</taxon>
        <taxon>Agaricales</taxon>
        <taxon>Schizophyllaceae</taxon>
        <taxon>Schizophyllum</taxon>
    </lineage>
</organism>
<feature type="transmembrane region" description="Helical" evidence="5">
    <location>
        <begin position="72"/>
        <end position="92"/>
    </location>
</feature>
<dbReference type="InterPro" id="IPR007568">
    <property type="entry name" value="RTA1"/>
</dbReference>
<feature type="transmembrane region" description="Helical" evidence="5">
    <location>
        <begin position="255"/>
        <end position="275"/>
    </location>
</feature>
<dbReference type="PANTHER" id="PTHR31465:SF1">
    <property type="entry name" value="PROTEIN RTA1-RELATED"/>
    <property type="match status" value="1"/>
</dbReference>
<dbReference type="GO" id="GO:0016020">
    <property type="term" value="C:membrane"/>
    <property type="evidence" value="ECO:0007669"/>
    <property type="project" value="UniProtKB-SubCell"/>
</dbReference>
<evidence type="ECO:0000256" key="5">
    <source>
        <dbReference type="SAM" id="Phobius"/>
    </source>
</evidence>
<reference evidence="6 7" key="1">
    <citation type="journal article" date="2019" name="New Phytol.">
        <title>Comparative genomics reveals unique wood-decay strategies and fruiting body development in the Schizophyllaceae.</title>
        <authorList>
            <person name="Almasi E."/>
            <person name="Sahu N."/>
            <person name="Krizsan K."/>
            <person name="Balint B."/>
            <person name="Kovacs G.M."/>
            <person name="Kiss B."/>
            <person name="Cseklye J."/>
            <person name="Drula E."/>
            <person name="Henrissat B."/>
            <person name="Nagy I."/>
            <person name="Chovatia M."/>
            <person name="Adam C."/>
            <person name="LaButti K."/>
            <person name="Lipzen A."/>
            <person name="Riley R."/>
            <person name="Grigoriev I.V."/>
            <person name="Nagy L.G."/>
        </authorList>
    </citation>
    <scope>NUCLEOTIDE SEQUENCE [LARGE SCALE GENOMIC DNA]</scope>
    <source>
        <strain evidence="6 7">NL-1724</strain>
    </source>
</reference>
<keyword evidence="3 5" id="KW-1133">Transmembrane helix</keyword>
<dbReference type="OrthoDB" id="3358017at2759"/>
<gene>
    <name evidence="6" type="ORF">BD626DRAFT_484780</name>
</gene>
<feature type="transmembrane region" description="Helical" evidence="5">
    <location>
        <begin position="104"/>
        <end position="126"/>
    </location>
</feature>
<dbReference type="PANTHER" id="PTHR31465">
    <property type="entry name" value="PROTEIN RTA1-RELATED"/>
    <property type="match status" value="1"/>
</dbReference>
<dbReference type="STRING" id="97359.A0A550CQN4"/>
<evidence type="ECO:0000313" key="6">
    <source>
        <dbReference type="EMBL" id="TRM67111.1"/>
    </source>
</evidence>
<accession>A0A550CQN4</accession>
<feature type="transmembrane region" description="Helical" evidence="5">
    <location>
        <begin position="216"/>
        <end position="235"/>
    </location>
</feature>